<dbReference type="Proteomes" id="UP001054945">
    <property type="component" value="Unassembled WGS sequence"/>
</dbReference>
<comment type="caution">
    <text evidence="1">The sequence shown here is derived from an EMBL/GenBank/DDBJ whole genome shotgun (WGS) entry which is preliminary data.</text>
</comment>
<keyword evidence="2" id="KW-1185">Reference proteome</keyword>
<sequence>MVLRLNEKQIADTISNFKQSKCEKLTRIVGENFFPFSSFVSQPSMQNVPSSIFKTDEAKLAQKFSLSFQTDIMMTFPSFRKAIQIGENVNDKTGTIREKVVLHFMGLPFKSRFLHHCAADSII</sequence>
<organism evidence="1 2">
    <name type="scientific">Caerostris extrusa</name>
    <name type="common">Bark spider</name>
    <name type="synonym">Caerostris bankana</name>
    <dbReference type="NCBI Taxonomy" id="172846"/>
    <lineage>
        <taxon>Eukaryota</taxon>
        <taxon>Metazoa</taxon>
        <taxon>Ecdysozoa</taxon>
        <taxon>Arthropoda</taxon>
        <taxon>Chelicerata</taxon>
        <taxon>Arachnida</taxon>
        <taxon>Araneae</taxon>
        <taxon>Araneomorphae</taxon>
        <taxon>Entelegynae</taxon>
        <taxon>Araneoidea</taxon>
        <taxon>Araneidae</taxon>
        <taxon>Caerostris</taxon>
    </lineage>
</organism>
<evidence type="ECO:0000313" key="2">
    <source>
        <dbReference type="Proteomes" id="UP001054945"/>
    </source>
</evidence>
<protein>
    <submittedName>
        <fullName evidence="1">Uncharacterized protein</fullName>
    </submittedName>
</protein>
<reference evidence="1 2" key="1">
    <citation type="submission" date="2021-06" db="EMBL/GenBank/DDBJ databases">
        <title>Caerostris extrusa draft genome.</title>
        <authorList>
            <person name="Kono N."/>
            <person name="Arakawa K."/>
        </authorList>
    </citation>
    <scope>NUCLEOTIDE SEQUENCE [LARGE SCALE GENOMIC DNA]</scope>
</reference>
<accession>A0AAV4V261</accession>
<proteinExistence type="predicted"/>
<gene>
    <name evidence="1" type="ORF">CEXT_458791</name>
</gene>
<name>A0AAV4V261_CAEEX</name>
<dbReference type="EMBL" id="BPLR01013856">
    <property type="protein sequence ID" value="GIY64277.1"/>
    <property type="molecule type" value="Genomic_DNA"/>
</dbReference>
<evidence type="ECO:0000313" key="1">
    <source>
        <dbReference type="EMBL" id="GIY64277.1"/>
    </source>
</evidence>
<dbReference type="AlphaFoldDB" id="A0AAV4V261"/>